<keyword evidence="4" id="KW-0997">Cell inner membrane</keyword>
<keyword evidence="11" id="KW-1185">Reference proteome</keyword>
<evidence type="ECO:0000256" key="5">
    <source>
        <dbReference type="ARBA" id="ARBA00022692"/>
    </source>
</evidence>
<organism evidence="10 11">
    <name type="scientific">Salisediminibacterium beveridgei</name>
    <dbReference type="NCBI Taxonomy" id="632773"/>
    <lineage>
        <taxon>Bacteria</taxon>
        <taxon>Bacillati</taxon>
        <taxon>Bacillota</taxon>
        <taxon>Bacilli</taxon>
        <taxon>Bacillales</taxon>
        <taxon>Bacillaceae</taxon>
        <taxon>Salisediminibacterium</taxon>
    </lineage>
</organism>
<feature type="transmembrane region" description="Helical" evidence="9">
    <location>
        <begin position="101"/>
        <end position="123"/>
    </location>
</feature>
<dbReference type="GO" id="GO:0005886">
    <property type="term" value="C:plasma membrane"/>
    <property type="evidence" value="ECO:0007669"/>
    <property type="project" value="UniProtKB-SubCell"/>
</dbReference>
<protein>
    <submittedName>
        <fullName evidence="10">Permease of the drug/metabolite transporter (DMT) superfamily</fullName>
    </submittedName>
</protein>
<feature type="transmembrane region" description="Helical" evidence="9">
    <location>
        <begin position="170"/>
        <end position="193"/>
    </location>
</feature>
<evidence type="ECO:0000256" key="6">
    <source>
        <dbReference type="ARBA" id="ARBA00022989"/>
    </source>
</evidence>
<comment type="subcellular location">
    <subcellularLocation>
        <location evidence="1">Cell inner membrane</location>
        <topology evidence="1">Multi-pass membrane protein</topology>
    </subcellularLocation>
</comment>
<dbReference type="PATRIC" id="fig|632773.3.peg.2542"/>
<gene>
    <name evidence="10" type="ORF">BBEV_2434</name>
</gene>
<evidence type="ECO:0000256" key="9">
    <source>
        <dbReference type="SAM" id="Phobius"/>
    </source>
</evidence>
<keyword evidence="2" id="KW-0813">Transport</keyword>
<keyword evidence="3" id="KW-1003">Cell membrane</keyword>
<feature type="transmembrane region" description="Helical" evidence="9">
    <location>
        <begin position="61"/>
        <end position="81"/>
    </location>
</feature>
<comment type="similarity">
    <text evidence="8">Belongs to the TsuA/YedE (TC 9.B.102) family.</text>
</comment>
<proteinExistence type="inferred from homology"/>
<feature type="transmembrane region" description="Helical" evidence="9">
    <location>
        <begin position="352"/>
        <end position="375"/>
    </location>
</feature>
<accession>A0A1D7QXQ0</accession>
<dbReference type="EMBL" id="CP012502">
    <property type="protein sequence ID" value="AOM83774.1"/>
    <property type="molecule type" value="Genomic_DNA"/>
</dbReference>
<dbReference type="PANTHER" id="PTHR30574">
    <property type="entry name" value="INNER MEMBRANE PROTEIN YEDE"/>
    <property type="match status" value="1"/>
</dbReference>
<dbReference type="KEGG" id="bbev:BBEV_2434"/>
<keyword evidence="7 9" id="KW-0472">Membrane</keyword>
<keyword evidence="5 9" id="KW-0812">Transmembrane</keyword>
<feature type="transmembrane region" description="Helical" evidence="9">
    <location>
        <begin position="322"/>
        <end position="346"/>
    </location>
</feature>
<evidence type="ECO:0000256" key="8">
    <source>
        <dbReference type="ARBA" id="ARBA00035655"/>
    </source>
</evidence>
<name>A0A1D7QXQ0_9BACI</name>
<evidence type="ECO:0000256" key="7">
    <source>
        <dbReference type="ARBA" id="ARBA00023136"/>
    </source>
</evidence>
<dbReference type="AlphaFoldDB" id="A0A1D7QXQ0"/>
<evidence type="ECO:0000256" key="4">
    <source>
        <dbReference type="ARBA" id="ARBA00022519"/>
    </source>
</evidence>
<dbReference type="PANTHER" id="PTHR30574:SF1">
    <property type="entry name" value="SULPHUR TRANSPORT DOMAIN-CONTAINING PROTEIN"/>
    <property type="match status" value="1"/>
</dbReference>
<feature type="transmembrane region" description="Helical" evidence="9">
    <location>
        <begin position="226"/>
        <end position="247"/>
    </location>
</feature>
<feature type="transmembrane region" description="Helical" evidence="9">
    <location>
        <begin position="291"/>
        <end position="310"/>
    </location>
</feature>
<dbReference type="STRING" id="632773.BBEV_2434"/>
<dbReference type="Proteomes" id="UP000094463">
    <property type="component" value="Chromosome"/>
</dbReference>
<evidence type="ECO:0000313" key="11">
    <source>
        <dbReference type="Proteomes" id="UP000094463"/>
    </source>
</evidence>
<evidence type="ECO:0000256" key="3">
    <source>
        <dbReference type="ARBA" id="ARBA00022475"/>
    </source>
</evidence>
<evidence type="ECO:0000256" key="2">
    <source>
        <dbReference type="ARBA" id="ARBA00022448"/>
    </source>
</evidence>
<evidence type="ECO:0000256" key="1">
    <source>
        <dbReference type="ARBA" id="ARBA00004429"/>
    </source>
</evidence>
<feature type="transmembrane region" description="Helical" evidence="9">
    <location>
        <begin position="20"/>
        <end position="40"/>
    </location>
</feature>
<reference evidence="10 11" key="1">
    <citation type="submission" date="2015-08" db="EMBL/GenBank/DDBJ databases">
        <title>The complete genome sequence of Bacillus beveridgei MLTeJB.</title>
        <authorList>
            <person name="Hanson T.E."/>
            <person name="Mesa C."/>
            <person name="Basesman S.M."/>
            <person name="Oremland R.S."/>
        </authorList>
    </citation>
    <scope>NUCLEOTIDE SEQUENCE [LARGE SCALE GENOMIC DNA]</scope>
    <source>
        <strain evidence="10 11">MLTeJB</strain>
    </source>
</reference>
<evidence type="ECO:0000313" key="10">
    <source>
        <dbReference type="EMBL" id="AOM83774.1"/>
    </source>
</evidence>
<sequence>MEKPWASDGASPIVERTGTMFTIEVFILAAIFGLTYGFLLQKADFCFVASVRDFVSVKDSRIGKGILVLMSTALIGWGLSLTLGVASVDQLWAVPIGFQNLLGGLLFGIGMTIAGSCASGALYRSGMGYVQFWIVIAAMITGNLLFAYIYDPWGSNYLIEPLTMAEGYSMYEIGLPFMVLPLILVGLLLLVTIRKFGWSGFWQGVKNSLTDWQGNPFTQQHWDVRFVALLMGVVATIQFVTMSSISVTGPETRLGGVFMASMFGEQMVYNNVYLNNMFAAYPTIGIGPEELLVICIVVGAFISSVLSKSFKFRLPKAKRLPGAIGGGLLMGVASRIAPGCNIANVIAGVGGLSIASFIVIIGMALGVFLVTKYYFKMPIMLFYREKDAA</sequence>
<feature type="transmembrane region" description="Helical" evidence="9">
    <location>
        <begin position="130"/>
        <end position="150"/>
    </location>
</feature>
<dbReference type="InterPro" id="IPR007272">
    <property type="entry name" value="Sulf_transp_TsuA/YedE"/>
</dbReference>
<dbReference type="Pfam" id="PF04143">
    <property type="entry name" value="Sulf_transp"/>
    <property type="match status" value="1"/>
</dbReference>
<keyword evidence="6 9" id="KW-1133">Transmembrane helix</keyword>